<dbReference type="EMBL" id="JBFXLU010000047">
    <property type="protein sequence ID" value="KAL2848848.1"/>
    <property type="molecule type" value="Genomic_DNA"/>
</dbReference>
<evidence type="ECO:0000313" key="5">
    <source>
        <dbReference type="EMBL" id="KAL2848848.1"/>
    </source>
</evidence>
<evidence type="ECO:0000259" key="4">
    <source>
        <dbReference type="Pfam" id="PF22624"/>
    </source>
</evidence>
<dbReference type="PANTHER" id="PTHR12215">
    <property type="entry name" value="PHOSPHOPANTETHEINE TRANSFERASE"/>
    <property type="match status" value="1"/>
</dbReference>
<dbReference type="InterPro" id="IPR050559">
    <property type="entry name" value="P-Pant_transferase_sf"/>
</dbReference>
<keyword evidence="6" id="KW-1185">Reference proteome</keyword>
<dbReference type="Pfam" id="PF01648">
    <property type="entry name" value="ACPS"/>
    <property type="match status" value="1"/>
</dbReference>
<dbReference type="SUPFAM" id="SSF56214">
    <property type="entry name" value="4'-phosphopantetheinyl transferase"/>
    <property type="match status" value="2"/>
</dbReference>
<dbReference type="InterPro" id="IPR055066">
    <property type="entry name" value="AASDHPPT_N"/>
</dbReference>
<evidence type="ECO:0000256" key="2">
    <source>
        <dbReference type="ARBA" id="ARBA00022679"/>
    </source>
</evidence>
<dbReference type="Proteomes" id="UP001610446">
    <property type="component" value="Unassembled WGS sequence"/>
</dbReference>
<dbReference type="InterPro" id="IPR037143">
    <property type="entry name" value="4-PPantetheinyl_Trfase_dom_sf"/>
</dbReference>
<evidence type="ECO:0000313" key="6">
    <source>
        <dbReference type="Proteomes" id="UP001610446"/>
    </source>
</evidence>
<evidence type="ECO:0000256" key="1">
    <source>
        <dbReference type="ARBA" id="ARBA00013172"/>
    </source>
</evidence>
<dbReference type="InterPro" id="IPR008278">
    <property type="entry name" value="4-PPantetheinyl_Trfase_dom"/>
</dbReference>
<dbReference type="EC" id="2.7.8.7" evidence="1"/>
<sequence length="336" mass="37320">MASSIQQSNPSLTRWYIDTRSLTSTTNSLPLLETLRENDQTAVKKFYHLKDRHMSLASAFLKYLFIHRTCRVPWSEISISRTPDPHRRPCFIPPARNGDNSGGEGGVPIPEIEFNVSHQASMVAIVGTTIQPPSSSSERGEEGWKKPEVGVDITCVNERQNRSGEGRSLIALRNYIDIFSDVFSAREMEDMRSLTGASAEVRSSEDRLVDYGYRLFYTYWALKEAYIKMTGEALLAPWLRELEFSNVVAPGVESGEGVFGEPYTGVRTTLYKEPVEDVRLEVIALEKDFLFATAARGGSIGSGSAGGHEDTWLPFEKLDIEQDITPCATGTCGCLS</sequence>
<proteinExistence type="predicted"/>
<reference evidence="5 6" key="1">
    <citation type="submission" date="2024-07" db="EMBL/GenBank/DDBJ databases">
        <title>Section-level genome sequencing and comparative genomics of Aspergillus sections Usti and Cavernicolus.</title>
        <authorList>
            <consortium name="Lawrence Berkeley National Laboratory"/>
            <person name="Nybo J.L."/>
            <person name="Vesth T.C."/>
            <person name="Theobald S."/>
            <person name="Frisvad J.C."/>
            <person name="Larsen T.O."/>
            <person name="Kjaerboelling I."/>
            <person name="Rothschild-Mancinelli K."/>
            <person name="Lyhne E.K."/>
            <person name="Kogle M.E."/>
            <person name="Barry K."/>
            <person name="Clum A."/>
            <person name="Na H."/>
            <person name="Ledsgaard L."/>
            <person name="Lin J."/>
            <person name="Lipzen A."/>
            <person name="Kuo A."/>
            <person name="Riley R."/>
            <person name="Mondo S."/>
            <person name="Labutti K."/>
            <person name="Haridas S."/>
            <person name="Pangalinan J."/>
            <person name="Salamov A.A."/>
            <person name="Simmons B.A."/>
            <person name="Magnuson J.K."/>
            <person name="Chen J."/>
            <person name="Drula E."/>
            <person name="Henrissat B."/>
            <person name="Wiebenga A."/>
            <person name="Lubbers R.J."/>
            <person name="Gomes A.C."/>
            <person name="Makela M.R."/>
            <person name="Stajich J."/>
            <person name="Grigoriev I.V."/>
            <person name="Mortensen U.H."/>
            <person name="De Vries R.P."/>
            <person name="Baker S.E."/>
            <person name="Andersen M.R."/>
        </authorList>
    </citation>
    <scope>NUCLEOTIDE SEQUENCE [LARGE SCALE GENOMIC DNA]</scope>
    <source>
        <strain evidence="5 6">CBS 123904</strain>
    </source>
</reference>
<keyword evidence="2" id="KW-0808">Transferase</keyword>
<feature type="domain" description="4'-phosphopantetheinyl transferase" evidence="3">
    <location>
        <begin position="149"/>
        <end position="239"/>
    </location>
</feature>
<feature type="domain" description="4'-phosphopantetheinyl transferase N-terminal" evidence="4">
    <location>
        <begin position="31"/>
        <end position="128"/>
    </location>
</feature>
<organism evidence="5 6">
    <name type="scientific">Aspergillus pseudoustus</name>
    <dbReference type="NCBI Taxonomy" id="1810923"/>
    <lineage>
        <taxon>Eukaryota</taxon>
        <taxon>Fungi</taxon>
        <taxon>Dikarya</taxon>
        <taxon>Ascomycota</taxon>
        <taxon>Pezizomycotina</taxon>
        <taxon>Eurotiomycetes</taxon>
        <taxon>Eurotiomycetidae</taxon>
        <taxon>Eurotiales</taxon>
        <taxon>Aspergillaceae</taxon>
        <taxon>Aspergillus</taxon>
        <taxon>Aspergillus subgen. Nidulantes</taxon>
    </lineage>
</organism>
<dbReference type="Gene3D" id="3.90.470.20">
    <property type="entry name" value="4'-phosphopantetheinyl transferase domain"/>
    <property type="match status" value="2"/>
</dbReference>
<protein>
    <recommendedName>
        <fullName evidence="1">holo-[acyl-carrier-protein] synthase</fullName>
        <ecNumber evidence="1">2.7.8.7</ecNumber>
    </recommendedName>
</protein>
<dbReference type="Pfam" id="PF22624">
    <property type="entry name" value="AASDHPPT_N"/>
    <property type="match status" value="1"/>
</dbReference>
<comment type="caution">
    <text evidence="5">The sequence shown here is derived from an EMBL/GenBank/DDBJ whole genome shotgun (WGS) entry which is preliminary data.</text>
</comment>
<dbReference type="PANTHER" id="PTHR12215:SF10">
    <property type="entry name" value="L-AMINOADIPATE-SEMIALDEHYDE DEHYDROGENASE-PHOSPHOPANTETHEINYL TRANSFERASE"/>
    <property type="match status" value="1"/>
</dbReference>
<evidence type="ECO:0000259" key="3">
    <source>
        <dbReference type="Pfam" id="PF01648"/>
    </source>
</evidence>
<name>A0ABR4KC81_9EURO</name>
<accession>A0ABR4KC81</accession>
<gene>
    <name evidence="5" type="ORF">BJY01DRAFT_262518</name>
</gene>